<keyword evidence="4" id="KW-1185">Reference proteome</keyword>
<feature type="signal peptide" evidence="2">
    <location>
        <begin position="1"/>
        <end position="16"/>
    </location>
</feature>
<evidence type="ECO:0000313" key="4">
    <source>
        <dbReference type="Proteomes" id="UP001457282"/>
    </source>
</evidence>
<gene>
    <name evidence="3" type="ORF">M0R45_016090</name>
</gene>
<evidence type="ECO:0000313" key="3">
    <source>
        <dbReference type="EMBL" id="KAK9939394.1"/>
    </source>
</evidence>
<reference evidence="3 4" key="1">
    <citation type="journal article" date="2023" name="G3 (Bethesda)">
        <title>A chromosome-length genome assembly and annotation of blackberry (Rubus argutus, cv. 'Hillquist').</title>
        <authorList>
            <person name="Bruna T."/>
            <person name="Aryal R."/>
            <person name="Dudchenko O."/>
            <person name="Sargent D.J."/>
            <person name="Mead D."/>
            <person name="Buti M."/>
            <person name="Cavallini A."/>
            <person name="Hytonen T."/>
            <person name="Andres J."/>
            <person name="Pham M."/>
            <person name="Weisz D."/>
            <person name="Mascagni F."/>
            <person name="Usai G."/>
            <person name="Natali L."/>
            <person name="Bassil N."/>
            <person name="Fernandez G.E."/>
            <person name="Lomsadze A."/>
            <person name="Armour M."/>
            <person name="Olukolu B."/>
            <person name="Poorten T."/>
            <person name="Britton C."/>
            <person name="Davik J."/>
            <person name="Ashrafi H."/>
            <person name="Aiden E.L."/>
            <person name="Borodovsky M."/>
            <person name="Worthington M."/>
        </authorList>
    </citation>
    <scope>NUCLEOTIDE SEQUENCE [LARGE SCALE GENOMIC DNA]</scope>
    <source>
        <strain evidence="3">PI 553951</strain>
    </source>
</reference>
<comment type="caution">
    <text evidence="3">The sequence shown here is derived from an EMBL/GenBank/DDBJ whole genome shotgun (WGS) entry which is preliminary data.</text>
</comment>
<feature type="transmembrane region" description="Helical" evidence="1">
    <location>
        <begin position="35"/>
        <end position="53"/>
    </location>
</feature>
<dbReference type="AlphaFoldDB" id="A0AAW1XSH3"/>
<accession>A0AAW1XSH3</accession>
<evidence type="ECO:0008006" key="5">
    <source>
        <dbReference type="Google" id="ProtNLM"/>
    </source>
</evidence>
<name>A0AAW1XSH3_RUBAR</name>
<organism evidence="3 4">
    <name type="scientific">Rubus argutus</name>
    <name type="common">Southern blackberry</name>
    <dbReference type="NCBI Taxonomy" id="59490"/>
    <lineage>
        <taxon>Eukaryota</taxon>
        <taxon>Viridiplantae</taxon>
        <taxon>Streptophyta</taxon>
        <taxon>Embryophyta</taxon>
        <taxon>Tracheophyta</taxon>
        <taxon>Spermatophyta</taxon>
        <taxon>Magnoliopsida</taxon>
        <taxon>eudicotyledons</taxon>
        <taxon>Gunneridae</taxon>
        <taxon>Pentapetalae</taxon>
        <taxon>rosids</taxon>
        <taxon>fabids</taxon>
        <taxon>Rosales</taxon>
        <taxon>Rosaceae</taxon>
        <taxon>Rosoideae</taxon>
        <taxon>Rosoideae incertae sedis</taxon>
        <taxon>Rubus</taxon>
    </lineage>
</organism>
<proteinExistence type="predicted"/>
<keyword evidence="1" id="KW-1133">Transmembrane helix</keyword>
<evidence type="ECO:0000256" key="1">
    <source>
        <dbReference type="SAM" id="Phobius"/>
    </source>
</evidence>
<sequence>MCFISLSLFFFSLCRRWLVGVGSLGAGAEAGLQGFFFFVSGLVVMVVTVVLSAEEAHGWAHGLGNGDGAGVGSSWLGCVLWIIDG</sequence>
<dbReference type="Proteomes" id="UP001457282">
    <property type="component" value="Unassembled WGS sequence"/>
</dbReference>
<evidence type="ECO:0000256" key="2">
    <source>
        <dbReference type="SAM" id="SignalP"/>
    </source>
</evidence>
<keyword evidence="2" id="KW-0732">Signal</keyword>
<dbReference type="EMBL" id="JBEDUW010000003">
    <property type="protein sequence ID" value="KAK9939394.1"/>
    <property type="molecule type" value="Genomic_DNA"/>
</dbReference>
<keyword evidence="1" id="KW-0812">Transmembrane</keyword>
<protein>
    <recommendedName>
        <fullName evidence="5">NADH dehydrogenase subunit 6</fullName>
    </recommendedName>
</protein>
<keyword evidence="1" id="KW-0472">Membrane</keyword>
<feature type="chain" id="PRO_5043318224" description="NADH dehydrogenase subunit 6" evidence="2">
    <location>
        <begin position="17"/>
        <end position="85"/>
    </location>
</feature>